<feature type="chain" id="PRO_5011701941" evidence="1">
    <location>
        <begin position="28"/>
        <end position="405"/>
    </location>
</feature>
<dbReference type="RefSeq" id="WP_091381049.1">
    <property type="nucleotide sequence ID" value="NZ_FNDV01000010.1"/>
</dbReference>
<dbReference type="GO" id="GO:0016042">
    <property type="term" value="P:lipid catabolic process"/>
    <property type="evidence" value="ECO:0007669"/>
    <property type="project" value="InterPro"/>
</dbReference>
<protein>
    <submittedName>
        <fullName evidence="2">Secretory lipase</fullName>
    </submittedName>
</protein>
<evidence type="ECO:0000256" key="1">
    <source>
        <dbReference type="SAM" id="SignalP"/>
    </source>
</evidence>
<dbReference type="Gene3D" id="3.40.50.1820">
    <property type="entry name" value="alpha/beta hydrolase"/>
    <property type="match status" value="1"/>
</dbReference>
<proteinExistence type="predicted"/>
<dbReference type="InterPro" id="IPR029058">
    <property type="entry name" value="AB_hydrolase_fold"/>
</dbReference>
<dbReference type="GO" id="GO:0004806">
    <property type="term" value="F:triacylglycerol lipase activity"/>
    <property type="evidence" value="ECO:0007669"/>
    <property type="project" value="InterPro"/>
</dbReference>
<organism evidence="2 3">
    <name type="scientific">Actinokineospora alba</name>
    <dbReference type="NCBI Taxonomy" id="504798"/>
    <lineage>
        <taxon>Bacteria</taxon>
        <taxon>Bacillati</taxon>
        <taxon>Actinomycetota</taxon>
        <taxon>Actinomycetes</taxon>
        <taxon>Pseudonocardiales</taxon>
        <taxon>Pseudonocardiaceae</taxon>
        <taxon>Actinokineospora</taxon>
    </lineage>
</organism>
<dbReference type="SUPFAM" id="SSF53474">
    <property type="entry name" value="alpha/beta-Hydrolases"/>
    <property type="match status" value="1"/>
</dbReference>
<dbReference type="PIRSF" id="PIRSF029171">
    <property type="entry name" value="Esterase_LipA"/>
    <property type="match status" value="1"/>
</dbReference>
<sequence>MARRTALITSLAALALVAGGVAPVVHAAEELPVPSQDPFYTAPDPLPAGAPGDVIRSRKVDWHPEPFRILPAPVKAYQVLHRSTSATGTPNAVSATVLVPPTAWTGTGPRPLIAYAMGTQGMADECAPSYHLREGTEVEIAFLAQALFKGWAVAVTDYEGLGTPGTHTYAVGQSEGRALLDTARAATRLPEAQLSPNAPIGAFGYSQGGQAAAWAGELQATYAPELKLVGIAEGGVPSDLNEVAAFNNGGPGSGLVVAAAIGYSTAYPELPFAEHLNQRGKDVTEKVRNSCVAQLALTAPFTRLNDLTTTPDLINHPAWQARLVENKLGTVKPAAPVYLYHGTVDELIPYAGAKKLRDRYCAVGADLQWTPIPLAGHIVAISAWGTNALNWLGDRFGGKATKSSC</sequence>
<evidence type="ECO:0000313" key="2">
    <source>
        <dbReference type="EMBL" id="SDP56865.1"/>
    </source>
</evidence>
<dbReference type="EMBL" id="FNJB01000010">
    <property type="protein sequence ID" value="SDP56865.1"/>
    <property type="molecule type" value="Genomic_DNA"/>
</dbReference>
<dbReference type="PANTHER" id="PTHR34853">
    <property type="match status" value="1"/>
</dbReference>
<dbReference type="PANTHER" id="PTHR34853:SF1">
    <property type="entry name" value="LIPASE 5"/>
    <property type="match status" value="1"/>
</dbReference>
<accession>A0A1H0TSV6</accession>
<gene>
    <name evidence="2" type="ORF">SAMN05192558_110165</name>
</gene>
<dbReference type="Proteomes" id="UP000199651">
    <property type="component" value="Unassembled WGS sequence"/>
</dbReference>
<keyword evidence="1" id="KW-0732">Signal</keyword>
<keyword evidence="3" id="KW-1185">Reference proteome</keyword>
<dbReference type="Gene3D" id="1.10.260.130">
    <property type="match status" value="1"/>
</dbReference>
<dbReference type="STRING" id="504798.SAMN05421871_110165"/>
<name>A0A1H0TSV6_9PSEU</name>
<feature type="signal peptide" evidence="1">
    <location>
        <begin position="1"/>
        <end position="27"/>
    </location>
</feature>
<dbReference type="OrthoDB" id="9798122at2"/>
<evidence type="ECO:0000313" key="3">
    <source>
        <dbReference type="Proteomes" id="UP000199651"/>
    </source>
</evidence>
<dbReference type="InterPro" id="IPR005152">
    <property type="entry name" value="Lipase_secreted"/>
</dbReference>
<dbReference type="AlphaFoldDB" id="A0A1H0TSV6"/>
<reference evidence="3" key="1">
    <citation type="submission" date="2016-10" db="EMBL/GenBank/DDBJ databases">
        <authorList>
            <person name="Varghese N."/>
            <person name="Submissions S."/>
        </authorList>
    </citation>
    <scope>NUCLEOTIDE SEQUENCE [LARGE SCALE GENOMIC DNA]</scope>
    <source>
        <strain evidence="3">IBRC-M 10655</strain>
    </source>
</reference>
<dbReference type="Pfam" id="PF03583">
    <property type="entry name" value="LIP"/>
    <property type="match status" value="1"/>
</dbReference>